<dbReference type="CDD" id="cd00887">
    <property type="entry name" value="MoeA"/>
    <property type="match status" value="1"/>
</dbReference>
<dbReference type="Gene3D" id="3.40.980.10">
    <property type="entry name" value="MoaB/Mog-like domain"/>
    <property type="match status" value="1"/>
</dbReference>
<dbReference type="EMBL" id="CAFBIX010000045">
    <property type="protein sequence ID" value="CAB4849413.1"/>
    <property type="molecule type" value="Genomic_DNA"/>
</dbReference>
<sequence>MSSNPEFEVTWQQARELSHQAADLADTISLPIAQAGGFVLAADVFALGDMPPFAASRIDGWAVSGSGPWTRVGDALAGHEFVSKLNTGECVHIATGAVMPEGATAALKDEESSVAEQTVSAIAGAAGILDSDGALPYFHDVRPSGYEAKTGDVLIPKGTKLTPAIIGVAAAGGNDHVTVFKKLVVDVLIFGDELLIDGPSRDGKVRDSLGPQLPMWISHIGAELNEVRHVADTLPDHFAAISNSKADLIITTGGTAAGPVDHLHNAIVDAGGEFIIDAVLVRPGYHQLMARIGKQFLIGLPGNPQSAVIGLLSLATSLIAGTTGNALPLLQERILGTGLKGPAREVRLVLCSESGNNTVTPLDHLDSSMLRGFVKADGYAVLPAGGAESGQIVQWLDLP</sequence>
<evidence type="ECO:0000313" key="4">
    <source>
        <dbReference type="EMBL" id="CAB4708618.1"/>
    </source>
</evidence>
<dbReference type="SMART" id="SM00852">
    <property type="entry name" value="MoCF_biosynth"/>
    <property type="match status" value="1"/>
</dbReference>
<evidence type="ECO:0000313" key="7">
    <source>
        <dbReference type="EMBL" id="CAB5021788.1"/>
    </source>
</evidence>
<dbReference type="InterPro" id="IPR005111">
    <property type="entry name" value="MoeA_C_domain_IV"/>
</dbReference>
<feature type="domain" description="MoaB/Mog" evidence="3">
    <location>
        <begin position="186"/>
        <end position="321"/>
    </location>
</feature>
<dbReference type="SUPFAM" id="SSF53218">
    <property type="entry name" value="Molybdenum cofactor biosynthesis proteins"/>
    <property type="match status" value="1"/>
</dbReference>
<dbReference type="Gene3D" id="2.170.190.11">
    <property type="entry name" value="Molybdopterin biosynthesis moea protein, domain 3"/>
    <property type="match status" value="1"/>
</dbReference>
<dbReference type="AlphaFoldDB" id="A0A6J6QIH6"/>
<dbReference type="InterPro" id="IPR001453">
    <property type="entry name" value="MoaB/Mog_dom"/>
</dbReference>
<dbReference type="Gene3D" id="3.90.105.10">
    <property type="entry name" value="Molybdopterin biosynthesis moea protein, domain 2"/>
    <property type="match status" value="1"/>
</dbReference>
<dbReference type="GO" id="GO:0061599">
    <property type="term" value="F:molybdopterin molybdotransferase activity"/>
    <property type="evidence" value="ECO:0007669"/>
    <property type="project" value="TreeGrafter"/>
</dbReference>
<dbReference type="PANTHER" id="PTHR10192:SF5">
    <property type="entry name" value="GEPHYRIN"/>
    <property type="match status" value="1"/>
</dbReference>
<dbReference type="InterPro" id="IPR036135">
    <property type="entry name" value="MoeA_linker/N_sf"/>
</dbReference>
<name>A0A6J6QIH6_9ZZZZ</name>
<proteinExistence type="predicted"/>
<accession>A0A6J6QIH6</accession>
<keyword evidence="2" id="KW-0501">Molybdenum cofactor biosynthesis</keyword>
<protein>
    <submittedName>
        <fullName evidence="4">Unannotated protein</fullName>
    </submittedName>
</protein>
<dbReference type="EMBL" id="CAEZYC010000035">
    <property type="protein sequence ID" value="CAB4708618.1"/>
    <property type="molecule type" value="Genomic_DNA"/>
</dbReference>
<dbReference type="GO" id="GO:0006777">
    <property type="term" value="P:Mo-molybdopterin cofactor biosynthetic process"/>
    <property type="evidence" value="ECO:0007669"/>
    <property type="project" value="UniProtKB-KW"/>
</dbReference>
<dbReference type="UniPathway" id="UPA00344"/>
<dbReference type="SUPFAM" id="SSF63867">
    <property type="entry name" value="MoeA C-terminal domain-like"/>
    <property type="match status" value="1"/>
</dbReference>
<dbReference type="SUPFAM" id="SSF63882">
    <property type="entry name" value="MoeA N-terminal region -like"/>
    <property type="match status" value="1"/>
</dbReference>
<dbReference type="EMBL" id="CAFBPK010000015">
    <property type="protein sequence ID" value="CAB5021788.1"/>
    <property type="molecule type" value="Genomic_DNA"/>
</dbReference>
<dbReference type="Pfam" id="PF00994">
    <property type="entry name" value="MoCF_biosynth"/>
    <property type="match status" value="1"/>
</dbReference>
<evidence type="ECO:0000256" key="2">
    <source>
        <dbReference type="ARBA" id="ARBA00023150"/>
    </source>
</evidence>
<dbReference type="InterPro" id="IPR038987">
    <property type="entry name" value="MoeA-like"/>
</dbReference>
<dbReference type="Gene3D" id="2.40.340.10">
    <property type="entry name" value="MoeA, C-terminal, domain IV"/>
    <property type="match status" value="1"/>
</dbReference>
<dbReference type="InterPro" id="IPR005110">
    <property type="entry name" value="MoeA_linker/N"/>
</dbReference>
<dbReference type="GO" id="GO:0005829">
    <property type="term" value="C:cytosol"/>
    <property type="evidence" value="ECO:0007669"/>
    <property type="project" value="TreeGrafter"/>
</dbReference>
<dbReference type="Pfam" id="PF03453">
    <property type="entry name" value="MoeA_N"/>
    <property type="match status" value="1"/>
</dbReference>
<reference evidence="4" key="1">
    <citation type="submission" date="2020-05" db="EMBL/GenBank/DDBJ databases">
        <authorList>
            <person name="Chiriac C."/>
            <person name="Salcher M."/>
            <person name="Ghai R."/>
            <person name="Kavagutti S V."/>
        </authorList>
    </citation>
    <scope>NUCLEOTIDE SEQUENCE</scope>
</reference>
<dbReference type="PANTHER" id="PTHR10192">
    <property type="entry name" value="MOLYBDOPTERIN BIOSYNTHESIS PROTEIN"/>
    <property type="match status" value="1"/>
</dbReference>
<comment type="pathway">
    <text evidence="1">Cofactor biosynthesis; molybdopterin biosynthesis.</text>
</comment>
<dbReference type="EMBL" id="CAFAAO010000001">
    <property type="protein sequence ID" value="CAB4792162.1"/>
    <property type="molecule type" value="Genomic_DNA"/>
</dbReference>
<evidence type="ECO:0000259" key="3">
    <source>
        <dbReference type="SMART" id="SM00852"/>
    </source>
</evidence>
<organism evidence="4">
    <name type="scientific">freshwater metagenome</name>
    <dbReference type="NCBI Taxonomy" id="449393"/>
    <lineage>
        <taxon>unclassified sequences</taxon>
        <taxon>metagenomes</taxon>
        <taxon>ecological metagenomes</taxon>
    </lineage>
</organism>
<gene>
    <name evidence="4" type="ORF">UFOPK2648_00752</name>
    <name evidence="5" type="ORF">UFOPK3037_00006</name>
    <name evidence="6" type="ORF">UFOPK3278_01025</name>
    <name evidence="7" type="ORF">UFOPK4097_00981</name>
</gene>
<evidence type="ECO:0000256" key="1">
    <source>
        <dbReference type="ARBA" id="ARBA00005046"/>
    </source>
</evidence>
<dbReference type="InterPro" id="IPR036688">
    <property type="entry name" value="MoeA_C_domain_IV_sf"/>
</dbReference>
<evidence type="ECO:0000313" key="6">
    <source>
        <dbReference type="EMBL" id="CAB4849413.1"/>
    </source>
</evidence>
<evidence type="ECO:0000313" key="5">
    <source>
        <dbReference type="EMBL" id="CAB4792162.1"/>
    </source>
</evidence>
<dbReference type="Pfam" id="PF03454">
    <property type="entry name" value="MoeA_C"/>
    <property type="match status" value="1"/>
</dbReference>
<dbReference type="InterPro" id="IPR036425">
    <property type="entry name" value="MoaB/Mog-like_dom_sf"/>
</dbReference>